<evidence type="ECO:0000313" key="2">
    <source>
        <dbReference type="Proteomes" id="UP001165289"/>
    </source>
</evidence>
<proteinExistence type="predicted"/>
<gene>
    <name evidence="1" type="ORF">LOD99_8806</name>
</gene>
<dbReference type="Proteomes" id="UP001165289">
    <property type="component" value="Unassembled WGS sequence"/>
</dbReference>
<organism evidence="1 2">
    <name type="scientific">Oopsacas minuta</name>
    <dbReference type="NCBI Taxonomy" id="111878"/>
    <lineage>
        <taxon>Eukaryota</taxon>
        <taxon>Metazoa</taxon>
        <taxon>Porifera</taxon>
        <taxon>Hexactinellida</taxon>
        <taxon>Hexasterophora</taxon>
        <taxon>Lyssacinosida</taxon>
        <taxon>Leucopsacidae</taxon>
        <taxon>Oopsacas</taxon>
    </lineage>
</organism>
<dbReference type="AlphaFoldDB" id="A0AAV7JEN6"/>
<name>A0AAV7JEN6_9METZ</name>
<reference evidence="1 2" key="1">
    <citation type="journal article" date="2023" name="BMC Biol.">
        <title>The compact genome of the sponge Oopsacas minuta (Hexactinellida) is lacking key metazoan core genes.</title>
        <authorList>
            <person name="Santini S."/>
            <person name="Schenkelaars Q."/>
            <person name="Jourda C."/>
            <person name="Duchesne M."/>
            <person name="Belahbib H."/>
            <person name="Rocher C."/>
            <person name="Selva M."/>
            <person name="Riesgo A."/>
            <person name="Vervoort M."/>
            <person name="Leys S.P."/>
            <person name="Kodjabachian L."/>
            <person name="Le Bivic A."/>
            <person name="Borchiellini C."/>
            <person name="Claverie J.M."/>
            <person name="Renard E."/>
        </authorList>
    </citation>
    <scope>NUCLEOTIDE SEQUENCE [LARGE SCALE GENOMIC DNA]</scope>
    <source>
        <strain evidence="1">SPO-2</strain>
    </source>
</reference>
<accession>A0AAV7JEN6</accession>
<comment type="caution">
    <text evidence="1">The sequence shown here is derived from an EMBL/GenBank/DDBJ whole genome shotgun (WGS) entry which is preliminary data.</text>
</comment>
<dbReference type="EMBL" id="JAKMXF010000344">
    <property type="protein sequence ID" value="KAI6647153.1"/>
    <property type="molecule type" value="Genomic_DNA"/>
</dbReference>
<sequence length="228" mass="25433">MNSANVCKEILEKGNSSPIYPQLSLDKPAFLFDSLEIGETNPDTLVYPSKVRVSDGLDRPGRHRVYQQAISNPDLSTPTFILFAFKVNAILNANDHILWKPHHPNSPFCTRPVALLALPENEESVKFLMDSFINNETSTIEESGLCLHNGNAEGKIIRSYFNTKMAKILIGASGANCQMGTATFQQIHDISIVQNGFLINRTIHDARDVFDEVDEEEFLSLQPIKDSI</sequence>
<keyword evidence="2" id="KW-1185">Reference proteome</keyword>
<evidence type="ECO:0000313" key="1">
    <source>
        <dbReference type="EMBL" id="KAI6647153.1"/>
    </source>
</evidence>
<protein>
    <submittedName>
        <fullName evidence="1">Uncharacterized protein</fullName>
    </submittedName>
</protein>